<dbReference type="Pfam" id="PF02623">
    <property type="entry name" value="FliW"/>
    <property type="match status" value="1"/>
</dbReference>
<keyword evidence="7" id="KW-1185">Reference proteome</keyword>
<keyword evidence="6" id="KW-0966">Cell projection</keyword>
<feature type="compositionally biased region" description="Gly residues" evidence="5">
    <location>
        <begin position="152"/>
        <end position="161"/>
    </location>
</feature>
<keyword evidence="4" id="KW-0143">Chaperone</keyword>
<accession>A0A5R9G2J2</accession>
<evidence type="ECO:0000256" key="1">
    <source>
        <dbReference type="ARBA" id="ARBA00022490"/>
    </source>
</evidence>
<comment type="subunit">
    <text evidence="4">Interacts with translational regulator CsrA and flagellin(s).</text>
</comment>
<reference evidence="6 7" key="1">
    <citation type="submission" date="2019-05" db="EMBL/GenBank/DDBJ databases">
        <authorList>
            <person name="Narsing Rao M.P."/>
            <person name="Li W.J."/>
        </authorList>
    </citation>
    <scope>NUCLEOTIDE SEQUENCE [LARGE SCALE GENOMIC DNA]</scope>
    <source>
        <strain evidence="6 7">SYSU_K30003</strain>
    </source>
</reference>
<dbReference type="OrthoDB" id="9801235at2"/>
<dbReference type="EMBL" id="VCIW01000014">
    <property type="protein sequence ID" value="TLS50572.1"/>
    <property type="molecule type" value="Genomic_DNA"/>
</dbReference>
<dbReference type="NCBIfam" id="NF009793">
    <property type="entry name" value="PRK13285.1-1"/>
    <property type="match status" value="1"/>
</dbReference>
<comment type="similarity">
    <text evidence="4">Belongs to the FliW family.</text>
</comment>
<keyword evidence="3 4" id="KW-0810">Translation regulation</keyword>
<evidence type="ECO:0000256" key="5">
    <source>
        <dbReference type="SAM" id="MobiDB-lite"/>
    </source>
</evidence>
<comment type="function">
    <text evidence="4">Acts as an anti-CsrA protein, binds CsrA and prevents it from repressing translation of its target genes, one of which is flagellin. Binds to flagellin and participates in the assembly of the flagellum.</text>
</comment>
<proteinExistence type="inferred from homology"/>
<dbReference type="SUPFAM" id="SSF141457">
    <property type="entry name" value="BH3618-like"/>
    <property type="match status" value="1"/>
</dbReference>
<feature type="region of interest" description="Disordered" evidence="5">
    <location>
        <begin position="135"/>
        <end position="161"/>
    </location>
</feature>
<dbReference type="PANTHER" id="PTHR39190:SF1">
    <property type="entry name" value="FLAGELLAR ASSEMBLY FACTOR FLIW"/>
    <property type="match status" value="1"/>
</dbReference>
<dbReference type="GO" id="GO:0006417">
    <property type="term" value="P:regulation of translation"/>
    <property type="evidence" value="ECO:0007669"/>
    <property type="project" value="UniProtKB-KW"/>
</dbReference>
<gene>
    <name evidence="4" type="primary">fliW</name>
    <name evidence="6" type="ORF">FE782_19610</name>
</gene>
<dbReference type="Proteomes" id="UP000309676">
    <property type="component" value="Unassembled WGS sequence"/>
</dbReference>
<dbReference type="PANTHER" id="PTHR39190">
    <property type="entry name" value="FLAGELLAR ASSEMBLY FACTOR FLIW"/>
    <property type="match status" value="1"/>
</dbReference>
<evidence type="ECO:0000313" key="6">
    <source>
        <dbReference type="EMBL" id="TLS50572.1"/>
    </source>
</evidence>
<comment type="subcellular location">
    <subcellularLocation>
        <location evidence="4">Cytoplasm</location>
    </subcellularLocation>
</comment>
<sequence length="161" mass="17543">MSIVIDSPVLGSINVEQGDIYSFPRGVPGFEDNKQFVIVQPEPGAPFAYLQSTESPDLVLLVTNPFLFYPSYDFELPDQVAEELGIEAKEDVEVWCVVTVPEQMERASVNLLAPIIVNVNARTGRQTILTNTPYATKHPLFPGATDEQRPAGGDGDAGTHP</sequence>
<evidence type="ECO:0000256" key="2">
    <source>
        <dbReference type="ARBA" id="ARBA00022795"/>
    </source>
</evidence>
<dbReference type="Gene3D" id="2.30.290.10">
    <property type="entry name" value="BH3618-like"/>
    <property type="match status" value="1"/>
</dbReference>
<keyword evidence="6" id="KW-0282">Flagellum</keyword>
<evidence type="ECO:0000256" key="4">
    <source>
        <dbReference type="HAMAP-Rule" id="MF_01185"/>
    </source>
</evidence>
<dbReference type="InterPro" id="IPR003775">
    <property type="entry name" value="Flagellar_assembly_factor_FliW"/>
</dbReference>
<keyword evidence="1 4" id="KW-0963">Cytoplasm</keyword>
<dbReference type="RefSeq" id="WP_138195939.1">
    <property type="nucleotide sequence ID" value="NZ_VCIW01000014.1"/>
</dbReference>
<dbReference type="AlphaFoldDB" id="A0A5R9G2J2"/>
<keyword evidence="6" id="KW-0969">Cilium</keyword>
<dbReference type="GO" id="GO:0005737">
    <property type="term" value="C:cytoplasm"/>
    <property type="evidence" value="ECO:0007669"/>
    <property type="project" value="UniProtKB-SubCell"/>
</dbReference>
<dbReference type="InterPro" id="IPR024046">
    <property type="entry name" value="Flagellar_assmbl_FliW_dom_sf"/>
</dbReference>
<comment type="caution">
    <text evidence="6">The sequence shown here is derived from an EMBL/GenBank/DDBJ whole genome shotgun (WGS) entry which is preliminary data.</text>
</comment>
<name>A0A5R9G2J2_9BACL</name>
<organism evidence="6 7">
    <name type="scientific">Paenibacillus antri</name>
    <dbReference type="NCBI Taxonomy" id="2582848"/>
    <lineage>
        <taxon>Bacteria</taxon>
        <taxon>Bacillati</taxon>
        <taxon>Bacillota</taxon>
        <taxon>Bacilli</taxon>
        <taxon>Bacillales</taxon>
        <taxon>Paenibacillaceae</taxon>
        <taxon>Paenibacillus</taxon>
    </lineage>
</organism>
<protein>
    <recommendedName>
        <fullName evidence="4">Flagellar assembly factor FliW</fullName>
    </recommendedName>
</protein>
<keyword evidence="2 4" id="KW-1005">Bacterial flagellum biogenesis</keyword>
<dbReference type="HAMAP" id="MF_01185">
    <property type="entry name" value="FliW"/>
    <property type="match status" value="1"/>
</dbReference>
<evidence type="ECO:0000313" key="7">
    <source>
        <dbReference type="Proteomes" id="UP000309676"/>
    </source>
</evidence>
<evidence type="ECO:0000256" key="3">
    <source>
        <dbReference type="ARBA" id="ARBA00022845"/>
    </source>
</evidence>
<dbReference type="GO" id="GO:0044780">
    <property type="term" value="P:bacterial-type flagellum assembly"/>
    <property type="evidence" value="ECO:0007669"/>
    <property type="project" value="UniProtKB-UniRule"/>
</dbReference>